<evidence type="ECO:0000313" key="3">
    <source>
        <dbReference type="Proteomes" id="UP001300604"/>
    </source>
</evidence>
<evidence type="ECO:0000313" key="2">
    <source>
        <dbReference type="EMBL" id="WOC33493.1"/>
    </source>
</evidence>
<dbReference type="AlphaFoldDB" id="A0AA97H2D5"/>
<reference evidence="3" key="3">
    <citation type="submission" date="2024-06" db="EMBL/GenBank/DDBJ databases">
        <title>Caproicibacterium argilliputei sp. nov, a novel caproic acid producing anaerobic bacterium isolated from pit mud.</title>
        <authorList>
            <person name="Zeng C."/>
        </authorList>
    </citation>
    <scope>NUCLEOTIDE SEQUENCE [LARGE SCALE GENOMIC DNA]</scope>
    <source>
        <strain evidence="3">ZCY20-5</strain>
    </source>
</reference>
<keyword evidence="3" id="KW-1185">Reference proteome</keyword>
<protein>
    <submittedName>
        <fullName evidence="2">Uncharacterized protein</fullName>
    </submittedName>
</protein>
<accession>A0AA97H2D5</accession>
<dbReference type="RefSeq" id="WP_275846598.1">
    <property type="nucleotide sequence ID" value="NZ_CP135996.1"/>
</dbReference>
<dbReference type="KEGG" id="carl:PXC00_04110"/>
<dbReference type="EMBL" id="CP135996">
    <property type="protein sequence ID" value="WOC33072.1"/>
    <property type="molecule type" value="Genomic_DNA"/>
</dbReference>
<dbReference type="KEGG" id="carl:PXC00_06400"/>
<proteinExistence type="predicted"/>
<reference evidence="2 3" key="2">
    <citation type="submission" date="2024-06" db="EMBL/GenBank/DDBJ databases">
        <title>Caproicibacterium argilliputei sp. nov, a novel caproic acid producing anaerobic bacterium isolated from pit mud.</title>
        <authorList>
            <person name="Xia S."/>
        </authorList>
    </citation>
    <scope>NUCLEOTIDE SEQUENCE [LARGE SCALE GENOMIC DNA]</scope>
    <source>
        <strain evidence="2 3">ZCY20-5</strain>
    </source>
</reference>
<gene>
    <name evidence="1" type="ORF">PXC00_04110</name>
    <name evidence="2" type="ORF">PXC00_06400</name>
</gene>
<reference evidence="2" key="1">
    <citation type="submission" date="2023-09" db="EMBL/GenBank/DDBJ databases">
        <authorList>
            <person name="Zeng C."/>
        </authorList>
    </citation>
    <scope>NUCLEOTIDE SEQUENCE</scope>
    <source>
        <strain evidence="2">ZCY20-5</strain>
    </source>
</reference>
<organism evidence="2 3">
    <name type="scientific">Caproicibacterium argilliputei</name>
    <dbReference type="NCBI Taxonomy" id="3030016"/>
    <lineage>
        <taxon>Bacteria</taxon>
        <taxon>Bacillati</taxon>
        <taxon>Bacillota</taxon>
        <taxon>Clostridia</taxon>
        <taxon>Eubacteriales</taxon>
        <taxon>Oscillospiraceae</taxon>
        <taxon>Caproicibacterium</taxon>
    </lineage>
</organism>
<dbReference type="Proteomes" id="UP001300604">
    <property type="component" value="Chromosome"/>
</dbReference>
<name>A0AA97H2D5_9FIRM</name>
<reference evidence="3" key="4">
    <citation type="submission" date="2024-06" db="EMBL/GenBank/DDBJ databases">
        <authorList>
            <person name="Zeng C."/>
        </authorList>
    </citation>
    <scope>NUCLEOTIDE SEQUENCE [LARGE SCALE GENOMIC DNA]</scope>
    <source>
        <strain evidence="1 3">ZCY20-5</strain>
    </source>
</reference>
<dbReference type="EMBL" id="CP135996">
    <property type="protein sequence ID" value="WOC33493.1"/>
    <property type="molecule type" value="Genomic_DNA"/>
</dbReference>
<sequence length="105" mass="11310">MAEIKYVKFADATVIEATQVSESMQQDSSGRKMEVLLIQIDTDSIENKVNELVAEITAAGLADVNIFADKECTNKIFVGGAYKSVLSITATVRACGLLYSVSLSK</sequence>
<evidence type="ECO:0000313" key="1">
    <source>
        <dbReference type="EMBL" id="WOC33072.1"/>
    </source>
</evidence>